<dbReference type="RefSeq" id="WP_070071504.1">
    <property type="nucleotide sequence ID" value="NZ_CP017448.1"/>
</dbReference>
<reference evidence="1 2" key="1">
    <citation type="submission" date="2016-09" db="EMBL/GenBank/DDBJ databases">
        <title>Acidihalobacter prosperus V6 (DSM14174).</title>
        <authorList>
            <person name="Khaleque H.N."/>
            <person name="Ramsay J.P."/>
            <person name="Murphy R.J.T."/>
            <person name="Kaksonen A.H."/>
            <person name="Boxall N.J."/>
            <person name="Watkin E.L.J."/>
        </authorList>
    </citation>
    <scope>NUCLEOTIDE SEQUENCE [LARGE SCALE GENOMIC DNA]</scope>
    <source>
        <strain evidence="1 2">V6</strain>
    </source>
</reference>
<evidence type="ECO:0000313" key="1">
    <source>
        <dbReference type="EMBL" id="AOV15904.1"/>
    </source>
</evidence>
<proteinExistence type="predicted"/>
<gene>
    <name evidence="1" type="ORF">BJI67_01395</name>
</gene>
<dbReference type="KEGG" id="aaeo:BJI67_01395"/>
<protein>
    <submittedName>
        <fullName evidence="1">Uncharacterized protein</fullName>
    </submittedName>
</protein>
<evidence type="ECO:0000313" key="2">
    <source>
        <dbReference type="Proteomes" id="UP000095342"/>
    </source>
</evidence>
<sequence>MSNSHARRKTGPVKLTRDQQHKIDEILNNLMDPEADKRGTFAMSWGGIHPEQPDYAPTIRAHLGTLDGHVFTLVTQTVLRIGTLATLHYWDTVTGEWRHCVGAITRWRTGLRQEDEAGAVYVSQFVQS</sequence>
<dbReference type="Proteomes" id="UP000095342">
    <property type="component" value="Chromosome"/>
</dbReference>
<name>A0A1D8K4N7_9GAMM</name>
<dbReference type="AlphaFoldDB" id="A0A1D8K4N7"/>
<dbReference type="EMBL" id="CP017448">
    <property type="protein sequence ID" value="AOV15904.1"/>
    <property type="molecule type" value="Genomic_DNA"/>
</dbReference>
<accession>A0A1D8K4N7</accession>
<organism evidence="1 2">
    <name type="scientific">Acidihalobacter aeolianus</name>
    <dbReference type="NCBI Taxonomy" id="2792603"/>
    <lineage>
        <taxon>Bacteria</taxon>
        <taxon>Pseudomonadati</taxon>
        <taxon>Pseudomonadota</taxon>
        <taxon>Gammaproteobacteria</taxon>
        <taxon>Chromatiales</taxon>
        <taxon>Ectothiorhodospiraceae</taxon>
        <taxon>Acidihalobacter</taxon>
    </lineage>
</organism>
<keyword evidence="2" id="KW-1185">Reference proteome</keyword>